<evidence type="ECO:0000313" key="2">
    <source>
        <dbReference type="EMBL" id="AJK49331.1"/>
    </source>
</evidence>
<feature type="compositionally biased region" description="Basic and acidic residues" evidence="1">
    <location>
        <begin position="201"/>
        <end position="212"/>
    </location>
</feature>
<dbReference type="Proteomes" id="UP000031838">
    <property type="component" value="Chromosome 2"/>
</dbReference>
<reference evidence="2 3" key="2">
    <citation type="journal article" date="2016" name="Appl. Microbiol. Biotechnol.">
        <title>Mutations improving production and secretion of extracellular lipase by Burkholderia glumae PG1.</title>
        <authorList>
            <person name="Knapp A."/>
            <person name="Voget S."/>
            <person name="Gao R."/>
            <person name="Zaburannyi N."/>
            <person name="Krysciak D."/>
            <person name="Breuer M."/>
            <person name="Hauer B."/>
            <person name="Streit W.R."/>
            <person name="Muller R."/>
            <person name="Daniel R."/>
            <person name="Jaeger K.E."/>
        </authorList>
    </citation>
    <scope>NUCLEOTIDE SEQUENCE [LARGE SCALE GENOMIC DNA]</scope>
    <source>
        <strain evidence="2 3">PG1</strain>
    </source>
</reference>
<feature type="region of interest" description="Disordered" evidence="1">
    <location>
        <begin position="189"/>
        <end position="212"/>
    </location>
</feature>
<reference evidence="3" key="1">
    <citation type="submission" date="2011-03" db="EMBL/GenBank/DDBJ databases">
        <authorList>
            <person name="Voget S."/>
            <person name="Streit W.R."/>
            <person name="Jaeger K.E."/>
            <person name="Daniel R."/>
        </authorList>
    </citation>
    <scope>NUCLEOTIDE SEQUENCE [LARGE SCALE GENOMIC DNA]</scope>
    <source>
        <strain evidence="3">PG1</strain>
    </source>
</reference>
<feature type="region of interest" description="Disordered" evidence="1">
    <location>
        <begin position="297"/>
        <end position="370"/>
    </location>
</feature>
<gene>
    <name evidence="2" type="ORF">BGL_2c12600</name>
</gene>
<dbReference type="KEGG" id="bgp:BGL_2c12600"/>
<keyword evidence="3" id="KW-1185">Reference proteome</keyword>
<organism evidence="2 3">
    <name type="scientific">Burkholderia plantarii</name>
    <dbReference type="NCBI Taxonomy" id="41899"/>
    <lineage>
        <taxon>Bacteria</taxon>
        <taxon>Pseudomonadati</taxon>
        <taxon>Pseudomonadota</taxon>
        <taxon>Betaproteobacteria</taxon>
        <taxon>Burkholderiales</taxon>
        <taxon>Burkholderiaceae</taxon>
        <taxon>Burkholderia</taxon>
    </lineage>
</organism>
<dbReference type="EMBL" id="CP002581">
    <property type="protein sequence ID" value="AJK49331.1"/>
    <property type="molecule type" value="Genomic_DNA"/>
</dbReference>
<protein>
    <submittedName>
        <fullName evidence="2">Uncharacterized protein</fullName>
    </submittedName>
</protein>
<proteinExistence type="predicted"/>
<name>A0A0B6SAS7_BURPL</name>
<feature type="compositionally biased region" description="Polar residues" evidence="1">
    <location>
        <begin position="1"/>
        <end position="12"/>
    </location>
</feature>
<evidence type="ECO:0000313" key="3">
    <source>
        <dbReference type="Proteomes" id="UP000031838"/>
    </source>
</evidence>
<feature type="compositionally biased region" description="Pro residues" evidence="1">
    <location>
        <begin position="321"/>
        <end position="342"/>
    </location>
</feature>
<accession>A0A0B6SAS7</accession>
<feature type="region of interest" description="Disordered" evidence="1">
    <location>
        <begin position="231"/>
        <end position="250"/>
    </location>
</feature>
<dbReference type="AlphaFoldDB" id="A0A0B6SAS7"/>
<feature type="compositionally biased region" description="Low complexity" evidence="1">
    <location>
        <begin position="352"/>
        <end position="370"/>
    </location>
</feature>
<evidence type="ECO:0000256" key="1">
    <source>
        <dbReference type="SAM" id="MobiDB-lite"/>
    </source>
</evidence>
<dbReference type="HOGENOM" id="CLU_747366_0_0_4"/>
<sequence>MAARANEQSRSHVTAAGRALTPVDGQSSAELNRARLALAGPSSASPDSFLVVYGGRVSPGRHLEGMGMTGPHIDRRSWSTDQTTISHRLDARLRQVPGQQGAPHSGGVHFSEIAHHRQQATGGFTGTLGAVPAAVGSNIEDMAMEESHHALSKLVPDAQVREVNVARIRGNGEGAGTLETRVRYTHGRSSLSQHYSPAHTHHQDGDRNMPDENEVRDLTAAHTQAVLTAIGSTSAPPEPPQWRLSSTPTPYTPKYGVGTTNDAGHSDYFSGIRSPKGTWRTGPDAYNWMASFDKAAAEGQENPAAVASSQHRDTGSHSPPFFAPPSPPSIPMSAPAKPPPLQPAGANVGSVAATAPTPAATSTNPAKKRL</sequence>
<feature type="region of interest" description="Disordered" evidence="1">
    <location>
        <begin position="1"/>
        <end position="26"/>
    </location>
</feature>